<evidence type="ECO:0000313" key="3">
    <source>
        <dbReference type="EMBL" id="CAH8381040.1"/>
    </source>
</evidence>
<dbReference type="EMBL" id="CAKOAT010501821">
    <property type="protein sequence ID" value="CAH8381040.1"/>
    <property type="molecule type" value="Genomic_DNA"/>
</dbReference>
<dbReference type="InterPro" id="IPR000073">
    <property type="entry name" value="AB_hydrolase_1"/>
</dbReference>
<feature type="domain" description="AB hydrolase-1" evidence="2">
    <location>
        <begin position="192"/>
        <end position="296"/>
    </location>
</feature>
<dbReference type="PANTHER" id="PTHR43689:SF35">
    <property type="entry name" value="LYSOPHOSPHOLIPASE BODYGUARD 5-RELATED"/>
    <property type="match status" value="1"/>
</dbReference>
<gene>
    <name evidence="3" type="ORF">ERUC_LOCUS33523</name>
</gene>
<feature type="chain" id="PRO_5044834802" description="AB hydrolase-1 domain-containing protein" evidence="1">
    <location>
        <begin position="27"/>
        <end position="475"/>
    </location>
</feature>
<evidence type="ECO:0000256" key="1">
    <source>
        <dbReference type="SAM" id="SignalP"/>
    </source>
</evidence>
<sequence>MFFIHHSPSHQFLCLFLAQKVATTMASTFQENCISLINGAPSKAVFFLFDLLDNFLCIVFRFLDQIMEEKLESCHCNNPQETADSSGYEFLSDHQHLSETLYRRRNIFRQAGFLRLARKLPEITKKIGIATFLRNFLFPKKMEKVPQVANRWSDCGCKNCVSWTSNDKLNVIVKQPSLSPDLLMSNKPVENVIFIHGFLASSSYWTNTVFKYLPETTEKTNYRFFAVDVLGFGDSPKPRDCRYSLNEHVEMIEKSVILPNNLTSFHVVAHSMGCIVAIALAAKFSGSVKSVALVAPPYFGDKEGASCDALDVIAEKKLWPPTSFFSAMMAWYEHIARGVCFVVCKHHRTWEKIIKIITWRRYNKYDKLPMAITELTKHTHQSSWHSMHNVLCGGAKFTDKHLESLINSGVRISVVQGDKDDVVPIDCLWNMKAKFPEVEVEVITGTDHSSVIMSRREVFVANLVSLWASSGKKLN</sequence>
<comment type="caution">
    <text evidence="3">The sequence shown here is derived from an EMBL/GenBank/DDBJ whole genome shotgun (WGS) entry which is preliminary data.</text>
</comment>
<keyword evidence="4" id="KW-1185">Reference proteome</keyword>
<evidence type="ECO:0000313" key="4">
    <source>
        <dbReference type="Proteomes" id="UP001642260"/>
    </source>
</evidence>
<proteinExistence type="predicted"/>
<dbReference type="Gene3D" id="3.40.50.1820">
    <property type="entry name" value="alpha/beta hydrolase"/>
    <property type="match status" value="1"/>
</dbReference>
<dbReference type="AlphaFoldDB" id="A0ABC8LBS7"/>
<dbReference type="PANTHER" id="PTHR43689">
    <property type="entry name" value="HYDROLASE"/>
    <property type="match status" value="1"/>
</dbReference>
<name>A0ABC8LBS7_ERUVS</name>
<feature type="signal peptide" evidence="1">
    <location>
        <begin position="1"/>
        <end position="26"/>
    </location>
</feature>
<dbReference type="SUPFAM" id="SSF53474">
    <property type="entry name" value="alpha/beta-Hydrolases"/>
    <property type="match status" value="1"/>
</dbReference>
<accession>A0ABC8LBS7</accession>
<dbReference type="Pfam" id="PF00561">
    <property type="entry name" value="Abhydrolase_1"/>
    <property type="match status" value="1"/>
</dbReference>
<evidence type="ECO:0000259" key="2">
    <source>
        <dbReference type="Pfam" id="PF00561"/>
    </source>
</evidence>
<dbReference type="InterPro" id="IPR029058">
    <property type="entry name" value="AB_hydrolase_fold"/>
</dbReference>
<dbReference type="Proteomes" id="UP001642260">
    <property type="component" value="Unassembled WGS sequence"/>
</dbReference>
<protein>
    <recommendedName>
        <fullName evidence="2">AB hydrolase-1 domain-containing protein</fullName>
    </recommendedName>
</protein>
<organism evidence="3 4">
    <name type="scientific">Eruca vesicaria subsp. sativa</name>
    <name type="common">Garden rocket</name>
    <name type="synonym">Eruca sativa</name>
    <dbReference type="NCBI Taxonomy" id="29727"/>
    <lineage>
        <taxon>Eukaryota</taxon>
        <taxon>Viridiplantae</taxon>
        <taxon>Streptophyta</taxon>
        <taxon>Embryophyta</taxon>
        <taxon>Tracheophyta</taxon>
        <taxon>Spermatophyta</taxon>
        <taxon>Magnoliopsida</taxon>
        <taxon>eudicotyledons</taxon>
        <taxon>Gunneridae</taxon>
        <taxon>Pentapetalae</taxon>
        <taxon>rosids</taxon>
        <taxon>malvids</taxon>
        <taxon>Brassicales</taxon>
        <taxon>Brassicaceae</taxon>
        <taxon>Brassiceae</taxon>
        <taxon>Eruca</taxon>
    </lineage>
</organism>
<reference evidence="3 4" key="1">
    <citation type="submission" date="2022-03" db="EMBL/GenBank/DDBJ databases">
        <authorList>
            <person name="Macdonald S."/>
            <person name="Ahmed S."/>
            <person name="Newling K."/>
        </authorList>
    </citation>
    <scope>NUCLEOTIDE SEQUENCE [LARGE SCALE GENOMIC DNA]</scope>
</reference>
<keyword evidence="1" id="KW-0732">Signal</keyword>